<dbReference type="RefSeq" id="WP_263743582.1">
    <property type="nucleotide sequence ID" value="NZ_JAOWRF010000005.1"/>
</dbReference>
<evidence type="ECO:0000313" key="2">
    <source>
        <dbReference type="Proteomes" id="UP001526143"/>
    </source>
</evidence>
<evidence type="ECO:0000313" key="1">
    <source>
        <dbReference type="EMBL" id="MCV3212064.1"/>
    </source>
</evidence>
<organism evidence="1 2">
    <name type="scientific">Plectonema radiosum NIES-515</name>
    <dbReference type="NCBI Taxonomy" id="2986073"/>
    <lineage>
        <taxon>Bacteria</taxon>
        <taxon>Bacillati</taxon>
        <taxon>Cyanobacteriota</taxon>
        <taxon>Cyanophyceae</taxon>
        <taxon>Oscillatoriophycideae</taxon>
        <taxon>Oscillatoriales</taxon>
        <taxon>Microcoleaceae</taxon>
        <taxon>Plectonema</taxon>
    </lineage>
</organism>
<comment type="caution">
    <text evidence="1">The sequence shown here is derived from an EMBL/GenBank/DDBJ whole genome shotgun (WGS) entry which is preliminary data.</text>
</comment>
<keyword evidence="2" id="KW-1185">Reference proteome</keyword>
<reference evidence="1 2" key="1">
    <citation type="submission" date="2022-10" db="EMBL/GenBank/DDBJ databases">
        <title>Identification of biosynthetic pathway for the production of the potent trypsin inhibitor radiosumin.</title>
        <authorList>
            <person name="Fewer D.P."/>
            <person name="Delbaje E."/>
            <person name="Ouyang X."/>
            <person name="Agostino P.D."/>
            <person name="Wahlsten M."/>
            <person name="Jokela J."/>
            <person name="Permi P."/>
            <person name="Haapaniemi E."/>
            <person name="Koistinen H."/>
        </authorList>
    </citation>
    <scope>NUCLEOTIDE SEQUENCE [LARGE SCALE GENOMIC DNA]</scope>
    <source>
        <strain evidence="1 2">NIES-515</strain>
    </source>
</reference>
<dbReference type="Proteomes" id="UP001526143">
    <property type="component" value="Unassembled WGS sequence"/>
</dbReference>
<proteinExistence type="predicted"/>
<sequence length="91" mass="10171">MVFIIPLIGLLLISTGGATLVWYYSLNPEKQEKYNEAVLSILKQKMQERGIAIDFSDTKESLEAKAKRKGLSNEEIKRIIDESAEEGKAGI</sequence>
<gene>
    <name evidence="1" type="ORF">OGM63_00745</name>
</gene>
<protein>
    <submittedName>
        <fullName evidence="1">Uncharacterized protein</fullName>
    </submittedName>
</protein>
<dbReference type="EMBL" id="JAOWRF010000005">
    <property type="protein sequence ID" value="MCV3212064.1"/>
    <property type="molecule type" value="Genomic_DNA"/>
</dbReference>
<name>A0ABT3AU01_9CYAN</name>
<accession>A0ABT3AU01</accession>